<keyword evidence="3" id="KW-1185">Reference proteome</keyword>
<dbReference type="InterPro" id="IPR038765">
    <property type="entry name" value="Papain-like_cys_pep_sf"/>
</dbReference>
<name>A0AAD8HGD4_9APIA</name>
<protein>
    <recommendedName>
        <fullName evidence="4">Ubiquitin-like protease family profile domain-containing protein</fullName>
    </recommendedName>
</protein>
<dbReference type="Gene3D" id="3.40.395.10">
    <property type="entry name" value="Adenoviral Proteinase, Chain A"/>
    <property type="match status" value="1"/>
</dbReference>
<gene>
    <name evidence="2" type="ORF">POM88_041213</name>
</gene>
<evidence type="ECO:0008006" key="4">
    <source>
        <dbReference type="Google" id="ProtNLM"/>
    </source>
</evidence>
<feature type="compositionally biased region" description="Basic and acidic residues" evidence="1">
    <location>
        <begin position="82"/>
        <end position="100"/>
    </location>
</feature>
<reference evidence="2" key="2">
    <citation type="submission" date="2023-05" db="EMBL/GenBank/DDBJ databases">
        <authorList>
            <person name="Schelkunov M.I."/>
        </authorList>
    </citation>
    <scope>NUCLEOTIDE SEQUENCE</scope>
    <source>
        <strain evidence="2">Hsosn_3</strain>
        <tissue evidence="2">Leaf</tissue>
    </source>
</reference>
<reference evidence="2" key="1">
    <citation type="submission" date="2023-02" db="EMBL/GenBank/DDBJ databases">
        <title>Genome of toxic invasive species Heracleum sosnowskyi carries increased number of genes despite the absence of recent whole-genome duplications.</title>
        <authorList>
            <person name="Schelkunov M."/>
            <person name="Shtratnikova V."/>
            <person name="Makarenko M."/>
            <person name="Klepikova A."/>
            <person name="Omelchenko D."/>
            <person name="Novikova G."/>
            <person name="Obukhova E."/>
            <person name="Bogdanov V."/>
            <person name="Penin A."/>
            <person name="Logacheva M."/>
        </authorList>
    </citation>
    <scope>NUCLEOTIDE SEQUENCE</scope>
    <source>
        <strain evidence="2">Hsosn_3</strain>
        <tissue evidence="2">Leaf</tissue>
    </source>
</reference>
<feature type="region of interest" description="Disordered" evidence="1">
    <location>
        <begin position="39"/>
        <end position="59"/>
    </location>
</feature>
<organism evidence="2 3">
    <name type="scientific">Heracleum sosnowskyi</name>
    <dbReference type="NCBI Taxonomy" id="360622"/>
    <lineage>
        <taxon>Eukaryota</taxon>
        <taxon>Viridiplantae</taxon>
        <taxon>Streptophyta</taxon>
        <taxon>Embryophyta</taxon>
        <taxon>Tracheophyta</taxon>
        <taxon>Spermatophyta</taxon>
        <taxon>Magnoliopsida</taxon>
        <taxon>eudicotyledons</taxon>
        <taxon>Gunneridae</taxon>
        <taxon>Pentapetalae</taxon>
        <taxon>asterids</taxon>
        <taxon>campanulids</taxon>
        <taxon>Apiales</taxon>
        <taxon>Apiaceae</taxon>
        <taxon>Apioideae</taxon>
        <taxon>apioid superclade</taxon>
        <taxon>Tordylieae</taxon>
        <taxon>Tordyliinae</taxon>
        <taxon>Heracleum</taxon>
    </lineage>
</organism>
<feature type="region of interest" description="Disordered" evidence="1">
    <location>
        <begin position="82"/>
        <end position="108"/>
    </location>
</feature>
<dbReference type="SUPFAM" id="SSF54001">
    <property type="entry name" value="Cysteine proteinases"/>
    <property type="match status" value="1"/>
</dbReference>
<dbReference type="AlphaFoldDB" id="A0AAD8HGD4"/>
<evidence type="ECO:0000313" key="2">
    <source>
        <dbReference type="EMBL" id="KAK1365652.1"/>
    </source>
</evidence>
<dbReference type="Proteomes" id="UP001237642">
    <property type="component" value="Unassembled WGS sequence"/>
</dbReference>
<accession>A0AAD8HGD4</accession>
<proteinExistence type="predicted"/>
<evidence type="ECO:0000313" key="3">
    <source>
        <dbReference type="Proteomes" id="UP001237642"/>
    </source>
</evidence>
<comment type="caution">
    <text evidence="2">The sequence shown here is derived from an EMBL/GenBank/DDBJ whole genome shotgun (WGS) entry which is preliminary data.</text>
</comment>
<sequence length="351" mass="41414">MEDSTIAIVEKTFDADHGIEQEINVVGIASQYLFEAREEEEVGNELETGTKEPSKSDSVPIGTQELEMIDKQTEEFWNKKKRDEAEKDVEHMHNEVEHEPPVSSNTSLRLKEDEQKLAAWMETFNEEAPEMYFKMDEFLLDGGSIKSMLPGNQITTPVIDLYCQLLNMNEDSRSKSSPLRLFVPSSVTVFFFVNASEHHYVICFNIKKPSFEDHPKESDIANLHLVRLKMKWTTMQNHLDYGVFVIRHMEHYLGVAKGWDCGLNVECHQQQQLDVLRIRYTYRILLHEKNKRRQNVEFLYECHHTKAQEKLKEEEKLRKKRAVENVDKVIIKLRPRKWHSYYLSTYFECFF</sequence>
<dbReference type="EMBL" id="JAUIZM010000009">
    <property type="protein sequence ID" value="KAK1365652.1"/>
    <property type="molecule type" value="Genomic_DNA"/>
</dbReference>
<evidence type="ECO:0000256" key="1">
    <source>
        <dbReference type="SAM" id="MobiDB-lite"/>
    </source>
</evidence>